<reference evidence="2 3" key="1">
    <citation type="submission" date="2018-07" db="EMBL/GenBank/DDBJ databases">
        <title>Erythrobacter nanhaiensis sp. nov., a novel member of the genus Erythrobacter isolated from the South China Sea.</title>
        <authorList>
            <person name="Chen X."/>
            <person name="Liu J."/>
        </authorList>
    </citation>
    <scope>NUCLEOTIDE SEQUENCE [LARGE SCALE GENOMIC DNA]</scope>
    <source>
        <strain evidence="2 3">S-5</strain>
    </source>
</reference>
<dbReference type="SUPFAM" id="SSF75169">
    <property type="entry name" value="DsrEFH-like"/>
    <property type="match status" value="1"/>
</dbReference>
<feature type="signal peptide" evidence="1">
    <location>
        <begin position="1"/>
        <end position="19"/>
    </location>
</feature>
<evidence type="ECO:0000313" key="3">
    <source>
        <dbReference type="Proteomes" id="UP000254101"/>
    </source>
</evidence>
<dbReference type="InterPro" id="IPR027396">
    <property type="entry name" value="DsrEFH-like"/>
</dbReference>
<dbReference type="PANTHER" id="PTHR37691">
    <property type="entry name" value="BLR3518 PROTEIN"/>
    <property type="match status" value="1"/>
</dbReference>
<dbReference type="Pfam" id="PF02635">
    <property type="entry name" value="DsrE"/>
    <property type="match status" value="1"/>
</dbReference>
<evidence type="ECO:0000313" key="2">
    <source>
        <dbReference type="EMBL" id="RDS76362.1"/>
    </source>
</evidence>
<evidence type="ECO:0000256" key="1">
    <source>
        <dbReference type="SAM" id="SignalP"/>
    </source>
</evidence>
<comment type="caution">
    <text evidence="2">The sequence shown here is derived from an EMBL/GenBank/DDBJ whole genome shotgun (WGS) entry which is preliminary data.</text>
</comment>
<name>A0A395LHQ5_9SPHN</name>
<organism evidence="2 3">
    <name type="scientific">Alteriqipengyuania lutimaris</name>
    <dbReference type="NCBI Taxonomy" id="1538146"/>
    <lineage>
        <taxon>Bacteria</taxon>
        <taxon>Pseudomonadati</taxon>
        <taxon>Pseudomonadota</taxon>
        <taxon>Alphaproteobacteria</taxon>
        <taxon>Sphingomonadales</taxon>
        <taxon>Erythrobacteraceae</taxon>
        <taxon>Alteriqipengyuania</taxon>
    </lineage>
</organism>
<sequence length="178" mass="18555">MQVTLIAAAALAIAAPAVAQDVSYGPVFTEFGPVADVPDADFAIPEDASFHIAFDVSRAAEEGKLNRGFESAARLINMHARAGVEPMDNRAAVVVHGAAVLDLLNDAAWVARDRGEANPSVAAVREMIDQGVRFIVCGQSAAGQGVAKSELIPGVEMALSAMTAHALLQQQGYTVNPF</sequence>
<protein>
    <submittedName>
        <fullName evidence="2">Uncharacterized protein</fullName>
    </submittedName>
</protein>
<proteinExistence type="predicted"/>
<gene>
    <name evidence="2" type="ORF">DL238_01205</name>
</gene>
<dbReference type="EMBL" id="QRBB01000001">
    <property type="protein sequence ID" value="RDS76362.1"/>
    <property type="molecule type" value="Genomic_DNA"/>
</dbReference>
<dbReference type="Gene3D" id="3.40.1260.10">
    <property type="entry name" value="DsrEFH-like"/>
    <property type="match status" value="1"/>
</dbReference>
<dbReference type="InterPro" id="IPR003787">
    <property type="entry name" value="Sulphur_relay_DsrE/F-like"/>
</dbReference>
<dbReference type="PANTHER" id="PTHR37691:SF1">
    <property type="entry name" value="BLR3518 PROTEIN"/>
    <property type="match status" value="1"/>
</dbReference>
<dbReference type="RefSeq" id="WP_115490596.1">
    <property type="nucleotide sequence ID" value="NZ_JACHWW010000001.1"/>
</dbReference>
<dbReference type="Proteomes" id="UP000254101">
    <property type="component" value="Unassembled WGS sequence"/>
</dbReference>
<keyword evidence="1" id="KW-0732">Signal</keyword>
<dbReference type="AlphaFoldDB" id="A0A395LHQ5"/>
<keyword evidence="3" id="KW-1185">Reference proteome</keyword>
<accession>A0A395LHQ5</accession>
<feature type="chain" id="PRO_5017266394" evidence="1">
    <location>
        <begin position="20"/>
        <end position="178"/>
    </location>
</feature>
<dbReference type="OrthoDB" id="7206705at2"/>